<keyword evidence="4" id="KW-1185">Reference proteome</keyword>
<keyword evidence="2" id="KW-0812">Transmembrane</keyword>
<sequence length="247" mass="27715">MHFVVLPFVLPYSVIFSFHFALLLPNCHFQTKSLTSSYDFAYFSVGPVGSASGHCWPPPRTSNCPTTESANDMINDCSPHLTSPQHRPQQQQLILQQQLNQSQHGSVPMVSSHAVYSQQLSQASSPHHSQLHHSHHQHMHAQSQQHQQHRQQLPYRQIHQAPVQASANPRQLRTVHQLNQSTSHNHPHHMNTINANVNNSSHGLGQLGTSGPRTSEPCHYTHLPGIGRIPTGPLSHEGDWHLSRSHH</sequence>
<proteinExistence type="predicted"/>
<gene>
    <name evidence="3" type="ORF">PXEA_LOCUS23473</name>
</gene>
<name>A0A448X7H8_9PLAT</name>
<keyword evidence="2" id="KW-0472">Membrane</keyword>
<dbReference type="AlphaFoldDB" id="A0A448X7H8"/>
<feature type="region of interest" description="Disordered" evidence="1">
    <location>
        <begin position="97"/>
        <end position="153"/>
    </location>
</feature>
<organism evidence="3 4">
    <name type="scientific">Protopolystoma xenopodis</name>
    <dbReference type="NCBI Taxonomy" id="117903"/>
    <lineage>
        <taxon>Eukaryota</taxon>
        <taxon>Metazoa</taxon>
        <taxon>Spiralia</taxon>
        <taxon>Lophotrochozoa</taxon>
        <taxon>Platyhelminthes</taxon>
        <taxon>Monogenea</taxon>
        <taxon>Polyopisthocotylea</taxon>
        <taxon>Polystomatidea</taxon>
        <taxon>Polystomatidae</taxon>
        <taxon>Protopolystoma</taxon>
    </lineage>
</organism>
<evidence type="ECO:0000256" key="2">
    <source>
        <dbReference type="SAM" id="Phobius"/>
    </source>
</evidence>
<feature type="compositionally biased region" description="Low complexity" evidence="1">
    <location>
        <begin position="117"/>
        <end position="128"/>
    </location>
</feature>
<evidence type="ECO:0000313" key="3">
    <source>
        <dbReference type="EMBL" id="VEL30033.1"/>
    </source>
</evidence>
<feature type="compositionally biased region" description="Basic and acidic residues" evidence="1">
    <location>
        <begin position="236"/>
        <end position="247"/>
    </location>
</feature>
<comment type="caution">
    <text evidence="3">The sequence shown here is derived from an EMBL/GenBank/DDBJ whole genome shotgun (WGS) entry which is preliminary data.</text>
</comment>
<feature type="compositionally biased region" description="Low complexity" evidence="1">
    <location>
        <begin position="140"/>
        <end position="152"/>
    </location>
</feature>
<evidence type="ECO:0000313" key="4">
    <source>
        <dbReference type="Proteomes" id="UP000784294"/>
    </source>
</evidence>
<dbReference type="EMBL" id="CAAALY010108688">
    <property type="protein sequence ID" value="VEL30033.1"/>
    <property type="molecule type" value="Genomic_DNA"/>
</dbReference>
<accession>A0A448X7H8</accession>
<feature type="compositionally biased region" description="Basic residues" evidence="1">
    <location>
        <begin position="129"/>
        <end position="139"/>
    </location>
</feature>
<evidence type="ECO:0000256" key="1">
    <source>
        <dbReference type="SAM" id="MobiDB-lite"/>
    </source>
</evidence>
<feature type="region of interest" description="Disordered" evidence="1">
    <location>
        <begin position="224"/>
        <end position="247"/>
    </location>
</feature>
<protein>
    <submittedName>
        <fullName evidence="3">Uncharacterized protein</fullName>
    </submittedName>
</protein>
<dbReference type="Proteomes" id="UP000784294">
    <property type="component" value="Unassembled WGS sequence"/>
</dbReference>
<feature type="transmembrane region" description="Helical" evidence="2">
    <location>
        <begin position="6"/>
        <end position="24"/>
    </location>
</feature>
<reference evidence="3" key="1">
    <citation type="submission" date="2018-11" db="EMBL/GenBank/DDBJ databases">
        <authorList>
            <consortium name="Pathogen Informatics"/>
        </authorList>
    </citation>
    <scope>NUCLEOTIDE SEQUENCE</scope>
</reference>
<keyword evidence="2" id="KW-1133">Transmembrane helix</keyword>